<dbReference type="Proteomes" id="UP000092460">
    <property type="component" value="Unassembled WGS sequence"/>
</dbReference>
<feature type="transmembrane region" description="Helical" evidence="1">
    <location>
        <begin position="32"/>
        <end position="56"/>
    </location>
</feature>
<feature type="transmembrane region" description="Helical" evidence="1">
    <location>
        <begin position="121"/>
        <end position="141"/>
    </location>
</feature>
<dbReference type="VEuPathDB" id="VectorBase:GPPI003992"/>
<keyword evidence="1" id="KW-0472">Membrane</keyword>
<proteinExistence type="predicted"/>
<feature type="transmembrane region" description="Helical" evidence="1">
    <location>
        <begin position="68"/>
        <end position="89"/>
    </location>
</feature>
<feature type="transmembrane region" description="Helical" evidence="1">
    <location>
        <begin position="153"/>
        <end position="173"/>
    </location>
</feature>
<evidence type="ECO:0000313" key="3">
    <source>
        <dbReference type="Proteomes" id="UP000092460"/>
    </source>
</evidence>
<dbReference type="EnsemblMetazoa" id="GPPI003992-RA">
    <property type="protein sequence ID" value="GPPI003992-PA"/>
    <property type="gene ID" value="GPPI003992"/>
</dbReference>
<evidence type="ECO:0000313" key="2">
    <source>
        <dbReference type="EnsemblMetazoa" id="GPPI003992-PA"/>
    </source>
</evidence>
<organism evidence="2 3">
    <name type="scientific">Glossina palpalis gambiensis</name>
    <dbReference type="NCBI Taxonomy" id="67801"/>
    <lineage>
        <taxon>Eukaryota</taxon>
        <taxon>Metazoa</taxon>
        <taxon>Ecdysozoa</taxon>
        <taxon>Arthropoda</taxon>
        <taxon>Hexapoda</taxon>
        <taxon>Insecta</taxon>
        <taxon>Pterygota</taxon>
        <taxon>Neoptera</taxon>
        <taxon>Endopterygota</taxon>
        <taxon>Diptera</taxon>
        <taxon>Brachycera</taxon>
        <taxon>Muscomorpha</taxon>
        <taxon>Hippoboscoidea</taxon>
        <taxon>Glossinidae</taxon>
        <taxon>Glossina</taxon>
    </lineage>
</organism>
<reference evidence="3" key="1">
    <citation type="submission" date="2015-01" db="EMBL/GenBank/DDBJ databases">
        <authorList>
            <person name="Aksoy S."/>
            <person name="Warren W."/>
            <person name="Wilson R.K."/>
        </authorList>
    </citation>
    <scope>NUCLEOTIDE SEQUENCE [LARGE SCALE GENOMIC DNA]</scope>
    <source>
        <strain evidence="3">IAEA</strain>
    </source>
</reference>
<name>A0A1B0APK2_9MUSC</name>
<accession>A0A1B0APK2</accession>
<protein>
    <submittedName>
        <fullName evidence="2">Uncharacterized protein</fullName>
    </submittedName>
</protein>
<reference evidence="2" key="2">
    <citation type="submission" date="2020-05" db="UniProtKB">
        <authorList>
            <consortium name="EnsemblMetazoa"/>
        </authorList>
    </citation>
    <scope>IDENTIFICATION</scope>
    <source>
        <strain evidence="2">IAEA</strain>
    </source>
</reference>
<evidence type="ECO:0000256" key="1">
    <source>
        <dbReference type="SAM" id="Phobius"/>
    </source>
</evidence>
<dbReference type="AlphaFoldDB" id="A0A1B0APK2"/>
<keyword evidence="1" id="KW-0812">Transmembrane</keyword>
<dbReference type="EMBL" id="JXJN01001455">
    <property type="status" value="NOT_ANNOTATED_CDS"/>
    <property type="molecule type" value="Genomic_DNA"/>
</dbReference>
<sequence>MFFKGFLFLLDDLRILEDAASRLTTPEARLRLLLFTVDGAEVSATLWLDAIVVVYFGITLPIPPRRDFLPLVVKVLVVVVVAAEIVVLFALDVLLWRPIFLIAVFNTVSEAVVVDADKVSFLMLALLASLPSLFLLIFPDIPTLIDSLENSCVLRTFLLSSFSVLFASNFISFMRSSKVLPLSGDDSAITGGTDGDIFGDASRIFSGGLLPLLASFLFGPKHPVADVSVIGGVGVVGGVCFVNCTGVDCGDFKAVPAASTFAPTLDGLATVVAVPPLLVPGEGEFCFAGVNDMDGGGVWATRLPEPIADIVALLSDFGCTFEPGTFGPTVVPATGVIWLFSISSELYEPYQVSFTESFTDVTLLTLIPDYRSLLWNILIIMSYVFITNR</sequence>
<keyword evidence="3" id="KW-1185">Reference proteome</keyword>
<keyword evidence="1" id="KW-1133">Transmembrane helix</keyword>